<organism evidence="2 3">
    <name type="scientific">Bartonella australis (strain Aust/NH1)</name>
    <dbReference type="NCBI Taxonomy" id="1094489"/>
    <lineage>
        <taxon>Bacteria</taxon>
        <taxon>Pseudomonadati</taxon>
        <taxon>Pseudomonadota</taxon>
        <taxon>Alphaproteobacteria</taxon>
        <taxon>Hyphomicrobiales</taxon>
        <taxon>Bartonellaceae</taxon>
        <taxon>Bartonella</taxon>
    </lineage>
</organism>
<feature type="domain" description="DUF1214" evidence="1">
    <location>
        <begin position="72"/>
        <end position="171"/>
    </location>
</feature>
<gene>
    <name evidence="2" type="ordered locus">BAnh1_03860</name>
</gene>
<dbReference type="HOGENOM" id="CLU_099815_1_0_5"/>
<name>M1NSE4_BARAA</name>
<dbReference type="KEGG" id="baus:BAnh1_03860"/>
<dbReference type="SUPFAM" id="SSF160935">
    <property type="entry name" value="VPA0735-like"/>
    <property type="match status" value="1"/>
</dbReference>
<dbReference type="EMBL" id="CP003123">
    <property type="protein sequence ID" value="AGF74268.1"/>
    <property type="molecule type" value="Genomic_DNA"/>
</dbReference>
<dbReference type="InterPro" id="IPR010621">
    <property type="entry name" value="DUF1214"/>
</dbReference>
<evidence type="ECO:0000313" key="2">
    <source>
        <dbReference type="EMBL" id="AGF74268.1"/>
    </source>
</evidence>
<sequence length="198" mass="22266">MAINIASAFLIFSFSILFGTLSVDYMLNSSKNFGRLTIGEWSAYPQIGTLNADPYTRARTAKRGELSLGYVENVAFQAWRDNDGRPLQPYCHYLLEGQIPTARLFTLYAANQFLEPYISTKSIPFELHTHNAIYESDGSLRIHISPIPQTGNWLTTLSKKEFGLVLTLYDTPIMTITPLHKLIMPSIKRIPSGQKGCD</sequence>
<dbReference type="AlphaFoldDB" id="M1NSE4"/>
<dbReference type="Proteomes" id="UP000011729">
    <property type="component" value="Chromosome"/>
</dbReference>
<dbReference type="PATRIC" id="fig|1094489.3.peg.481"/>
<dbReference type="Pfam" id="PF06742">
    <property type="entry name" value="DUF1214"/>
    <property type="match status" value="1"/>
</dbReference>
<dbReference type="eggNOG" id="COG5402">
    <property type="taxonomic scope" value="Bacteria"/>
</dbReference>
<dbReference type="InterPro" id="IPR037049">
    <property type="entry name" value="DUF1214_C_sf"/>
</dbReference>
<accession>M1NSE4</accession>
<dbReference type="PIRSF" id="PIRSF009471">
    <property type="entry name" value="UCP009471"/>
    <property type="match status" value="1"/>
</dbReference>
<reference evidence="2 3" key="1">
    <citation type="journal article" date="2013" name="PLoS Genet.">
        <title>A gene transfer agent and a dynamic repertoire of secretion systems hold the keys to the explosive radiation of the emerging pathogen Bartonella.</title>
        <authorList>
            <person name="Guy L."/>
            <person name="Nystedt B."/>
            <person name="Toft C."/>
            <person name="Zaremba-Niedzwiedzka K."/>
            <person name="Berglund E.C."/>
            <person name="Granberg F."/>
            <person name="Naslund K."/>
            <person name="Eriksson A.S."/>
            <person name="Andersson S.G."/>
        </authorList>
    </citation>
    <scope>NUCLEOTIDE SEQUENCE [LARGE SCALE GENOMIC DNA]</scope>
    <source>
        <strain evidence="2 3">Aust/NH1</strain>
    </source>
</reference>
<protein>
    <recommendedName>
        <fullName evidence="1">DUF1214 domain-containing protein</fullName>
    </recommendedName>
</protein>
<dbReference type="OrthoDB" id="7837485at2"/>
<dbReference type="STRING" id="1094489.BAnh1_03860"/>
<keyword evidence="3" id="KW-1185">Reference proteome</keyword>
<dbReference type="RefSeq" id="WP_015397776.1">
    <property type="nucleotide sequence ID" value="NC_020300.1"/>
</dbReference>
<dbReference type="Gene3D" id="2.60.120.600">
    <property type="entry name" value="Domain of unknown function DUF1214, C-terminal domain"/>
    <property type="match status" value="1"/>
</dbReference>
<dbReference type="InterPro" id="IPR012038">
    <property type="entry name" value="UCP009471"/>
</dbReference>
<proteinExistence type="predicted"/>
<evidence type="ECO:0000259" key="1">
    <source>
        <dbReference type="Pfam" id="PF06742"/>
    </source>
</evidence>
<evidence type="ECO:0000313" key="3">
    <source>
        <dbReference type="Proteomes" id="UP000011729"/>
    </source>
</evidence>